<dbReference type="AlphaFoldDB" id="A0A150QRA1"/>
<evidence type="ECO:0000313" key="2">
    <source>
        <dbReference type="EMBL" id="KYF70362.1"/>
    </source>
</evidence>
<dbReference type="Proteomes" id="UP000075260">
    <property type="component" value="Unassembled WGS sequence"/>
</dbReference>
<proteinExistence type="predicted"/>
<evidence type="ECO:0000313" key="3">
    <source>
        <dbReference type="Proteomes" id="UP000075260"/>
    </source>
</evidence>
<sequence length="66" mass="6968">MLASEPIQDASPFLVRHVFSCEQTIATLLRRAGQVRAEGGLDVDDTTDGSEPMILAGAPAAEVEGR</sequence>
<accession>A0A150QRA1</accession>
<reference evidence="2 3" key="1">
    <citation type="submission" date="2014-02" db="EMBL/GenBank/DDBJ databases">
        <title>The small core and large imbalanced accessory genome model reveals a collaborative survival strategy of Sorangium cellulosum strains in nature.</title>
        <authorList>
            <person name="Han K."/>
            <person name="Peng R."/>
            <person name="Blom J."/>
            <person name="Li Y.-Z."/>
        </authorList>
    </citation>
    <scope>NUCLEOTIDE SEQUENCE [LARGE SCALE GENOMIC DNA]</scope>
    <source>
        <strain evidence="2 3">So0008-312</strain>
    </source>
</reference>
<gene>
    <name evidence="2" type="ORF">BE15_19220</name>
</gene>
<feature type="region of interest" description="Disordered" evidence="1">
    <location>
        <begin position="40"/>
        <end position="66"/>
    </location>
</feature>
<organism evidence="2 3">
    <name type="scientific">Sorangium cellulosum</name>
    <name type="common">Polyangium cellulosum</name>
    <dbReference type="NCBI Taxonomy" id="56"/>
    <lineage>
        <taxon>Bacteria</taxon>
        <taxon>Pseudomonadati</taxon>
        <taxon>Myxococcota</taxon>
        <taxon>Polyangia</taxon>
        <taxon>Polyangiales</taxon>
        <taxon>Polyangiaceae</taxon>
        <taxon>Sorangium</taxon>
    </lineage>
</organism>
<name>A0A150QRA1_SORCE</name>
<protein>
    <submittedName>
        <fullName evidence="2">Uncharacterized protein</fullName>
    </submittedName>
</protein>
<comment type="caution">
    <text evidence="2">The sequence shown here is derived from an EMBL/GenBank/DDBJ whole genome shotgun (WGS) entry which is preliminary data.</text>
</comment>
<evidence type="ECO:0000256" key="1">
    <source>
        <dbReference type="SAM" id="MobiDB-lite"/>
    </source>
</evidence>
<dbReference type="EMBL" id="JEMA01000404">
    <property type="protein sequence ID" value="KYF70362.1"/>
    <property type="molecule type" value="Genomic_DNA"/>
</dbReference>